<dbReference type="EMBL" id="CABIJS010000244">
    <property type="protein sequence ID" value="VUZ47591.1"/>
    <property type="molecule type" value="Genomic_DNA"/>
</dbReference>
<reference evidence="1 2" key="1">
    <citation type="submission" date="2019-07" db="EMBL/GenBank/DDBJ databases">
        <authorList>
            <person name="Jastrzebski P J."/>
            <person name="Paukszto L."/>
            <person name="Jastrzebski P J."/>
        </authorList>
    </citation>
    <scope>NUCLEOTIDE SEQUENCE [LARGE SCALE GENOMIC DNA]</scope>
    <source>
        <strain evidence="1 2">WMS-il1</strain>
    </source>
</reference>
<dbReference type="Proteomes" id="UP000321570">
    <property type="component" value="Unassembled WGS sequence"/>
</dbReference>
<protein>
    <submittedName>
        <fullName evidence="1">Uncharacterized protein</fullName>
    </submittedName>
</protein>
<name>A0A564YJZ8_HYMDI</name>
<accession>A0A564YJZ8</accession>
<dbReference type="AlphaFoldDB" id="A0A564YJZ8"/>
<gene>
    <name evidence="1" type="ORF">WMSIL1_LOCUS7127</name>
</gene>
<keyword evidence="2" id="KW-1185">Reference proteome</keyword>
<proteinExistence type="predicted"/>
<evidence type="ECO:0000313" key="2">
    <source>
        <dbReference type="Proteomes" id="UP000321570"/>
    </source>
</evidence>
<sequence>MQKIEVVMSHNITNTSKSTVSLDSKNSTQFQVVPVSPKVLLTATLFQEANDYMKYYPSEVVQK</sequence>
<evidence type="ECO:0000313" key="1">
    <source>
        <dbReference type="EMBL" id="VUZ47591.1"/>
    </source>
</evidence>
<organism evidence="1 2">
    <name type="scientific">Hymenolepis diminuta</name>
    <name type="common">Rat tapeworm</name>
    <dbReference type="NCBI Taxonomy" id="6216"/>
    <lineage>
        <taxon>Eukaryota</taxon>
        <taxon>Metazoa</taxon>
        <taxon>Spiralia</taxon>
        <taxon>Lophotrochozoa</taxon>
        <taxon>Platyhelminthes</taxon>
        <taxon>Cestoda</taxon>
        <taxon>Eucestoda</taxon>
        <taxon>Cyclophyllidea</taxon>
        <taxon>Hymenolepididae</taxon>
        <taxon>Hymenolepis</taxon>
    </lineage>
</organism>